<feature type="domain" description="Glycosyl transferase family 51" evidence="13">
    <location>
        <begin position="50"/>
        <end position="217"/>
    </location>
</feature>
<evidence type="ECO:0000259" key="14">
    <source>
        <dbReference type="Pfam" id="PF06832"/>
    </source>
</evidence>
<keyword evidence="7" id="KW-0808">Transferase</keyword>
<dbReference type="InterPro" id="IPR036950">
    <property type="entry name" value="PBP_transglycosylase"/>
</dbReference>
<dbReference type="Proteomes" id="UP000037600">
    <property type="component" value="Unassembled WGS sequence"/>
</dbReference>
<comment type="similarity">
    <text evidence="2">In the C-terminal section; belongs to the transpeptidase family.</text>
</comment>
<dbReference type="STRING" id="1513271.XM47_13780"/>
<dbReference type="NCBIfam" id="TIGR02073">
    <property type="entry name" value="PBP_1c"/>
    <property type="match status" value="1"/>
</dbReference>
<sequence>MRIFAICLCLLSLGLFGYINTPVDATLFKQPYSWVLFAEDKSLLAASIAEDEQWRFPASEALPEKYVEALLTFEDKRFYQHIGIDFLALARAIKLNLNQGRIVSGASTISMQLARLLKKHNERSFSAKLSEVLLALKLEYQLSKEQILIEYTARAPYGGNILGISAASWRYFNHGLAELSWAEAAMLAVLPNNPAMIHLAKNRTQLKQKRDKLLDNLAQRGFISELDLKLAKLEALPSRPKPIPQHASHLLTSLKQKYPQQHLFHSHIHFQTQLAINQLLSGASLGLSHDNIHNLSAVVIDNANQQVLAYIGNQTLSENVNYAKSLDIAQRPRSSGSLLKPFLFAMAFQQGMILPSSLLPDIPSYYQGYQPKNYDREYRGLVSAEQALIQSLNVPAVNLLADYGVPFFYQNLQDIGLSTLWRQPDEYGLSLILGGAETNLVEMTQAYSRLMLSAQGQLESQLMPSYLVNQVSQVKPFPINQAAAWLTLEVLTGLNRPGINSLWKSFASQQKIAWKTGTSYGWHDAWAVGTNGRYTVGVWAGNANGEEARKLSGSLTSAPLMLDIFNILPKGTWPEKPLRQLKSYQVCQADGYLAAGGCKTTTALAPIEAEFTQLSPYHKQVNLDPVSLKRVHGLCFSPAKMWQKSYLILPAVTAYYYRQTNPNWRTPPEWRTDCTKQAVDAMEQLNFAFEYPPKGAKIKLPVELDGKLGRLVAKAHHINQNEVLYWHLDNEFIGTSQHIHDQEIAVNSGWHLLTITNQQGEKIERWFKVI</sequence>
<evidence type="ECO:0000313" key="15">
    <source>
        <dbReference type="EMBL" id="KMT64576.1"/>
    </source>
</evidence>
<comment type="similarity">
    <text evidence="3">In the N-terminal section; belongs to the glycosyltransferase 51 family.</text>
</comment>
<dbReference type="Pfam" id="PF06832">
    <property type="entry name" value="BiPBP_C"/>
    <property type="match status" value="1"/>
</dbReference>
<keyword evidence="6" id="KW-0328">Glycosyltransferase</keyword>
<dbReference type="Gene3D" id="1.10.3810.10">
    <property type="entry name" value="Biosynthetic peptidoglycan transglycosylase-like"/>
    <property type="match status" value="1"/>
</dbReference>
<dbReference type="InterPro" id="IPR001460">
    <property type="entry name" value="PCN-bd_Tpept"/>
</dbReference>
<dbReference type="InterPro" id="IPR009647">
    <property type="entry name" value="PBP_C"/>
</dbReference>
<evidence type="ECO:0000259" key="12">
    <source>
        <dbReference type="Pfam" id="PF00905"/>
    </source>
</evidence>
<dbReference type="GO" id="GO:0030288">
    <property type="term" value="C:outer membrane-bounded periplasmic space"/>
    <property type="evidence" value="ECO:0007669"/>
    <property type="project" value="TreeGrafter"/>
</dbReference>
<evidence type="ECO:0000256" key="11">
    <source>
        <dbReference type="ARBA" id="ARBA00049902"/>
    </source>
</evidence>
<feature type="domain" description="Penicillin-binding protein transpeptidase" evidence="12">
    <location>
        <begin position="296"/>
        <end position="541"/>
    </location>
</feature>
<dbReference type="SUPFAM" id="SSF56601">
    <property type="entry name" value="beta-lactamase/transpeptidase-like"/>
    <property type="match status" value="1"/>
</dbReference>
<evidence type="ECO:0000256" key="5">
    <source>
        <dbReference type="ARBA" id="ARBA00022670"/>
    </source>
</evidence>
<dbReference type="EC" id="2.4.99.28" evidence="10"/>
<evidence type="ECO:0000256" key="6">
    <source>
        <dbReference type="ARBA" id="ARBA00022676"/>
    </source>
</evidence>
<dbReference type="AlphaFoldDB" id="A0A0J8JJH2"/>
<evidence type="ECO:0000313" key="16">
    <source>
        <dbReference type="Proteomes" id="UP000037600"/>
    </source>
</evidence>
<dbReference type="SUPFAM" id="SSF53955">
    <property type="entry name" value="Lysozyme-like"/>
    <property type="match status" value="1"/>
</dbReference>
<evidence type="ECO:0000256" key="3">
    <source>
        <dbReference type="ARBA" id="ARBA00007739"/>
    </source>
</evidence>
<dbReference type="Pfam" id="PF00905">
    <property type="entry name" value="Transpeptidase"/>
    <property type="match status" value="1"/>
</dbReference>
<dbReference type="UniPathway" id="UPA00219"/>
<dbReference type="Pfam" id="PF00912">
    <property type="entry name" value="Transgly"/>
    <property type="match status" value="1"/>
</dbReference>
<comment type="catalytic activity">
    <reaction evidence="11">
        <text>[GlcNAc-(1-&gt;4)-Mur2Ac(oyl-L-Ala-gamma-D-Glu-L-Lys-D-Ala-D-Ala)](n)-di-trans,octa-cis-undecaprenyl diphosphate + beta-D-GlcNAc-(1-&gt;4)-Mur2Ac(oyl-L-Ala-gamma-D-Glu-L-Lys-D-Ala-D-Ala)-di-trans,octa-cis-undecaprenyl diphosphate = [GlcNAc-(1-&gt;4)-Mur2Ac(oyl-L-Ala-gamma-D-Glu-L-Lys-D-Ala-D-Ala)](n+1)-di-trans,octa-cis-undecaprenyl diphosphate + di-trans,octa-cis-undecaprenyl diphosphate + H(+)</text>
        <dbReference type="Rhea" id="RHEA:23708"/>
        <dbReference type="Rhea" id="RHEA-COMP:9602"/>
        <dbReference type="Rhea" id="RHEA-COMP:9603"/>
        <dbReference type="ChEBI" id="CHEBI:15378"/>
        <dbReference type="ChEBI" id="CHEBI:58405"/>
        <dbReference type="ChEBI" id="CHEBI:60033"/>
        <dbReference type="ChEBI" id="CHEBI:78435"/>
        <dbReference type="EC" id="2.4.99.28"/>
    </reaction>
</comment>
<evidence type="ECO:0000256" key="7">
    <source>
        <dbReference type="ARBA" id="ARBA00022679"/>
    </source>
</evidence>
<dbReference type="GO" id="GO:0006508">
    <property type="term" value="P:proteolysis"/>
    <property type="evidence" value="ECO:0007669"/>
    <property type="project" value="UniProtKB-KW"/>
</dbReference>
<evidence type="ECO:0000256" key="8">
    <source>
        <dbReference type="ARBA" id="ARBA00022801"/>
    </source>
</evidence>
<dbReference type="GO" id="GO:0008955">
    <property type="term" value="F:peptidoglycan glycosyltransferase activity"/>
    <property type="evidence" value="ECO:0007669"/>
    <property type="project" value="UniProtKB-EC"/>
</dbReference>
<proteinExistence type="inferred from homology"/>
<keyword evidence="16" id="KW-1185">Reference proteome</keyword>
<evidence type="ECO:0000256" key="9">
    <source>
        <dbReference type="ARBA" id="ARBA00023268"/>
    </source>
</evidence>
<protein>
    <recommendedName>
        <fullName evidence="10">peptidoglycan glycosyltransferase</fullName>
        <ecNumber evidence="10">2.4.99.28</ecNumber>
    </recommendedName>
</protein>
<dbReference type="PANTHER" id="PTHR32282:SF15">
    <property type="entry name" value="PENICILLIN-BINDING PROTEIN 1C"/>
    <property type="match status" value="1"/>
</dbReference>
<evidence type="ECO:0000256" key="4">
    <source>
        <dbReference type="ARBA" id="ARBA00022645"/>
    </source>
</evidence>
<keyword evidence="5" id="KW-0645">Protease</keyword>
<dbReference type="InterPro" id="IPR001264">
    <property type="entry name" value="Glyco_trans_51"/>
</dbReference>
<evidence type="ECO:0000256" key="10">
    <source>
        <dbReference type="ARBA" id="ARBA00044770"/>
    </source>
</evidence>
<evidence type="ECO:0000256" key="2">
    <source>
        <dbReference type="ARBA" id="ARBA00007090"/>
    </source>
</evidence>
<organism evidence="15 16">
    <name type="scientific">Catenovulum maritimum</name>
    <dbReference type="NCBI Taxonomy" id="1513271"/>
    <lineage>
        <taxon>Bacteria</taxon>
        <taxon>Pseudomonadati</taxon>
        <taxon>Pseudomonadota</taxon>
        <taxon>Gammaproteobacteria</taxon>
        <taxon>Alteromonadales</taxon>
        <taxon>Alteromonadaceae</taxon>
        <taxon>Catenovulum</taxon>
    </lineage>
</organism>
<dbReference type="Gene3D" id="3.40.710.10">
    <property type="entry name" value="DD-peptidase/beta-lactamase superfamily"/>
    <property type="match status" value="1"/>
</dbReference>
<dbReference type="InterPro" id="IPR023346">
    <property type="entry name" value="Lysozyme-like_dom_sf"/>
</dbReference>
<dbReference type="GO" id="GO:0009252">
    <property type="term" value="P:peptidoglycan biosynthetic process"/>
    <property type="evidence" value="ECO:0007669"/>
    <property type="project" value="UniProtKB-UniPathway"/>
</dbReference>
<name>A0A0J8JJH2_9ALTE</name>
<accession>A0A0J8JJH2</accession>
<comment type="caution">
    <text evidence="15">The sequence shown here is derived from an EMBL/GenBank/DDBJ whole genome shotgun (WGS) entry which is preliminary data.</text>
</comment>
<evidence type="ECO:0000259" key="13">
    <source>
        <dbReference type="Pfam" id="PF00912"/>
    </source>
</evidence>
<dbReference type="InterPro" id="IPR012338">
    <property type="entry name" value="Beta-lactam/transpept-like"/>
</dbReference>
<gene>
    <name evidence="15" type="ORF">XM47_13780</name>
</gene>
<keyword evidence="9" id="KW-0511">Multifunctional enzyme</keyword>
<keyword evidence="8" id="KW-0378">Hydrolase</keyword>
<dbReference type="EMBL" id="LAZL01000023">
    <property type="protein sequence ID" value="KMT64576.1"/>
    <property type="molecule type" value="Genomic_DNA"/>
</dbReference>
<dbReference type="PANTHER" id="PTHR32282">
    <property type="entry name" value="BINDING PROTEIN TRANSPEPTIDASE, PUTATIVE-RELATED"/>
    <property type="match status" value="1"/>
</dbReference>
<comment type="pathway">
    <text evidence="1">Cell wall biogenesis; peptidoglycan biosynthesis.</text>
</comment>
<dbReference type="PATRIC" id="fig|1513271.3.peg.2827"/>
<feature type="domain" description="Penicillin-binding C-terminal" evidence="14">
    <location>
        <begin position="679"/>
        <end position="763"/>
    </location>
</feature>
<evidence type="ECO:0000256" key="1">
    <source>
        <dbReference type="ARBA" id="ARBA00004752"/>
    </source>
</evidence>
<keyword evidence="4" id="KW-0121">Carboxypeptidase</keyword>
<dbReference type="InterPro" id="IPR050396">
    <property type="entry name" value="Glycosyltr_51/Transpeptidase"/>
</dbReference>
<dbReference type="InterPro" id="IPR011815">
    <property type="entry name" value="PBP_1c"/>
</dbReference>
<reference evidence="15 16" key="1">
    <citation type="submission" date="2015-04" db="EMBL/GenBank/DDBJ databases">
        <title>Draft Genome Sequence of the Novel Agar-Digesting Marine Bacterium Q1.</title>
        <authorList>
            <person name="Li Y."/>
            <person name="Li D."/>
            <person name="Chen G."/>
            <person name="Du Z."/>
        </authorList>
    </citation>
    <scope>NUCLEOTIDE SEQUENCE [LARGE SCALE GENOMIC DNA]</scope>
    <source>
        <strain evidence="15 16">Q1</strain>
    </source>
</reference>
<dbReference type="GO" id="GO:0008658">
    <property type="term" value="F:penicillin binding"/>
    <property type="evidence" value="ECO:0007669"/>
    <property type="project" value="InterPro"/>
</dbReference>
<dbReference type="GO" id="GO:0004180">
    <property type="term" value="F:carboxypeptidase activity"/>
    <property type="evidence" value="ECO:0007669"/>
    <property type="project" value="UniProtKB-KW"/>
</dbReference>